<dbReference type="EMBL" id="LCCZ01000042">
    <property type="protein sequence ID" value="KKS42490.1"/>
    <property type="molecule type" value="Genomic_DNA"/>
</dbReference>
<gene>
    <name evidence="3" type="ORF">UV05_C0042G0010</name>
</gene>
<feature type="region of interest" description="Disordered" evidence="1">
    <location>
        <begin position="1"/>
        <end position="21"/>
    </location>
</feature>
<evidence type="ECO:0000313" key="4">
    <source>
        <dbReference type="Proteomes" id="UP000034875"/>
    </source>
</evidence>
<proteinExistence type="predicted"/>
<dbReference type="Proteomes" id="UP000034875">
    <property type="component" value="Unassembled WGS sequence"/>
</dbReference>
<evidence type="ECO:0000313" key="3">
    <source>
        <dbReference type="EMBL" id="KKS42490.1"/>
    </source>
</evidence>
<protein>
    <submittedName>
        <fullName evidence="3">Glycosyl transferase group 1</fullName>
    </submittedName>
</protein>
<feature type="domain" description="Glycosyl transferase family 1" evidence="2">
    <location>
        <begin position="19"/>
        <end position="188"/>
    </location>
</feature>
<dbReference type="Pfam" id="PF00534">
    <property type="entry name" value="Glycos_transf_1"/>
    <property type="match status" value="1"/>
</dbReference>
<comment type="caution">
    <text evidence="3">The sequence shown here is derived from an EMBL/GenBank/DDBJ whole genome shotgun (WGS) entry which is preliminary data.</text>
</comment>
<evidence type="ECO:0000256" key="1">
    <source>
        <dbReference type="SAM" id="MobiDB-lite"/>
    </source>
</evidence>
<dbReference type="AlphaFoldDB" id="A0A0G0Z131"/>
<dbReference type="Gene3D" id="3.40.50.2000">
    <property type="entry name" value="Glycogen Phosphorylase B"/>
    <property type="match status" value="1"/>
</dbReference>
<keyword evidence="3" id="KW-0808">Transferase</keyword>
<reference evidence="3 4" key="1">
    <citation type="journal article" date="2015" name="Nature">
        <title>rRNA introns, odd ribosomes, and small enigmatic genomes across a large radiation of phyla.</title>
        <authorList>
            <person name="Brown C.T."/>
            <person name="Hug L.A."/>
            <person name="Thomas B.C."/>
            <person name="Sharon I."/>
            <person name="Castelle C.J."/>
            <person name="Singh A."/>
            <person name="Wilkins M.J."/>
            <person name="Williams K.H."/>
            <person name="Banfield J.F."/>
        </authorList>
    </citation>
    <scope>NUCLEOTIDE SEQUENCE [LARGE SCALE GENOMIC DNA]</scope>
</reference>
<dbReference type="GO" id="GO:0016757">
    <property type="term" value="F:glycosyltransferase activity"/>
    <property type="evidence" value="ECO:0007669"/>
    <property type="project" value="InterPro"/>
</dbReference>
<name>A0A0G0Z131_9BACT</name>
<dbReference type="InterPro" id="IPR001296">
    <property type="entry name" value="Glyco_trans_1"/>
</dbReference>
<organism evidence="3 4">
    <name type="scientific">candidate division CPR1 bacterium GW2011_GWA2_42_17</name>
    <dbReference type="NCBI Taxonomy" id="1618341"/>
    <lineage>
        <taxon>Bacteria</taxon>
        <taxon>candidate division CPR1</taxon>
    </lineage>
</organism>
<sequence length="224" mass="25582">MTEGDVSVLPTGAGRATSNKQQATTFGERKVVLWFGGIYPWMDPLPLVEAFGDIAKKFPDWKLRFLGGFHPDTGYKNLYQKVESAAKLKITNSQLEFIPWQPEKDLVKYFKDVAFAVHLAKSTLEDYYAHRVRLLTLLDAGIPVITGGRDMVSDLIDEIKAGIKVNGSVGDLTSKLEMVMSDSKILTAWRLQTSMIWKLLRKRYIYIPAKWRKMPDDRIKDRRI</sequence>
<evidence type="ECO:0000259" key="2">
    <source>
        <dbReference type="Pfam" id="PF00534"/>
    </source>
</evidence>
<accession>A0A0G0Z131</accession>
<dbReference type="SUPFAM" id="SSF53756">
    <property type="entry name" value="UDP-Glycosyltransferase/glycogen phosphorylase"/>
    <property type="match status" value="1"/>
</dbReference>